<evidence type="ECO:0000313" key="2">
    <source>
        <dbReference type="EMBL" id="QLH82268.1"/>
    </source>
</evidence>
<dbReference type="EMBL" id="CP058909">
    <property type="protein sequence ID" value="QLH82268.1"/>
    <property type="molecule type" value="Genomic_DNA"/>
</dbReference>
<protein>
    <submittedName>
        <fullName evidence="2">Uncharacterized protein</fullName>
    </submittedName>
</protein>
<name>A0A7D5T5C8_9EURY</name>
<dbReference type="RefSeq" id="WP_179922736.1">
    <property type="nucleotide sequence ID" value="NZ_CP058909.1"/>
</dbReference>
<dbReference type="Proteomes" id="UP000509346">
    <property type="component" value="Chromosome"/>
</dbReference>
<dbReference type="AlphaFoldDB" id="A0A7D5T5C8"/>
<reference evidence="2 3" key="1">
    <citation type="submission" date="2020-07" db="EMBL/GenBank/DDBJ databases">
        <title>Halosimplex litoreum sp. nov. and Halosimplex rubrum sp. nov., isolated from different salt environments.</title>
        <authorList>
            <person name="Cui H."/>
        </authorList>
    </citation>
    <scope>NUCLEOTIDE SEQUENCE [LARGE SCALE GENOMIC DNA]</scope>
    <source>
        <strain evidence="2 3">R2</strain>
    </source>
</reference>
<keyword evidence="3" id="KW-1185">Reference proteome</keyword>
<gene>
    <name evidence="2" type="ORF">HZS54_11885</name>
</gene>
<accession>A0A7D5T5C8</accession>
<feature type="region of interest" description="Disordered" evidence="1">
    <location>
        <begin position="1"/>
        <end position="27"/>
    </location>
</feature>
<dbReference type="GeneID" id="56083300"/>
<sequence>MPEAEPESSKSPEETGSNIESDLHPKHRQTLMDTYNKADWLCGTLAENQYIEVPSHLTSIRDSLKGLLTEQGLLEHRFVCTYCGYETWASEKPTTAQKSCPDCEEPLEYASTRIADTDSN</sequence>
<dbReference type="KEGG" id="hpel:HZS54_11885"/>
<proteinExistence type="predicted"/>
<evidence type="ECO:0000313" key="3">
    <source>
        <dbReference type="Proteomes" id="UP000509346"/>
    </source>
</evidence>
<organism evidence="2 3">
    <name type="scientific">Halosimplex pelagicum</name>
    <dbReference type="NCBI Taxonomy" id="869886"/>
    <lineage>
        <taxon>Archaea</taxon>
        <taxon>Methanobacteriati</taxon>
        <taxon>Methanobacteriota</taxon>
        <taxon>Stenosarchaea group</taxon>
        <taxon>Halobacteria</taxon>
        <taxon>Halobacteriales</taxon>
        <taxon>Haloarculaceae</taxon>
        <taxon>Halosimplex</taxon>
    </lineage>
</organism>
<evidence type="ECO:0000256" key="1">
    <source>
        <dbReference type="SAM" id="MobiDB-lite"/>
    </source>
</evidence>